<organism evidence="2 3">
    <name type="scientific">Candidatus Avoscillospira avicola</name>
    <dbReference type="NCBI Taxonomy" id="2840706"/>
    <lineage>
        <taxon>Bacteria</taxon>
        <taxon>Bacillati</taxon>
        <taxon>Bacillota</taxon>
        <taxon>Clostridia</taxon>
        <taxon>Eubacteriales</taxon>
        <taxon>Oscillospiraceae</taxon>
        <taxon>Oscillospiraceae incertae sedis</taxon>
        <taxon>Candidatus Avoscillospira</taxon>
    </lineage>
</organism>
<reference evidence="2" key="1">
    <citation type="submission" date="2020-10" db="EMBL/GenBank/DDBJ databases">
        <authorList>
            <person name="Gilroy R."/>
        </authorList>
    </citation>
    <scope>NUCLEOTIDE SEQUENCE</scope>
    <source>
        <strain evidence="2">ChiBcec15-4380</strain>
    </source>
</reference>
<accession>A0A9D1DHT6</accession>
<name>A0A9D1DHT6_9FIRM</name>
<proteinExistence type="predicted"/>
<sequence>MNQKLQKLRQEREKLQGKLQTIQGRLRQMDEEIVKLEDVEIVGIVRELKLTPEALAQVLDNLNGGNVHG</sequence>
<dbReference type="AlphaFoldDB" id="A0A9D1DHT6"/>
<gene>
    <name evidence="2" type="ORF">IAA53_06285</name>
</gene>
<evidence type="ECO:0000313" key="3">
    <source>
        <dbReference type="Proteomes" id="UP000824239"/>
    </source>
</evidence>
<reference evidence="2" key="2">
    <citation type="journal article" date="2021" name="PeerJ">
        <title>Extensive microbial diversity within the chicken gut microbiome revealed by metagenomics and culture.</title>
        <authorList>
            <person name="Gilroy R."/>
            <person name="Ravi A."/>
            <person name="Getino M."/>
            <person name="Pursley I."/>
            <person name="Horton D.L."/>
            <person name="Alikhan N.F."/>
            <person name="Baker D."/>
            <person name="Gharbi K."/>
            <person name="Hall N."/>
            <person name="Watson M."/>
            <person name="Adriaenssens E.M."/>
            <person name="Foster-Nyarko E."/>
            <person name="Jarju S."/>
            <person name="Secka A."/>
            <person name="Antonio M."/>
            <person name="Oren A."/>
            <person name="Chaudhuri R.R."/>
            <person name="La Ragione R."/>
            <person name="Hildebrand F."/>
            <person name="Pallen M.J."/>
        </authorList>
    </citation>
    <scope>NUCLEOTIDE SEQUENCE</scope>
    <source>
        <strain evidence="2">ChiBcec15-4380</strain>
    </source>
</reference>
<dbReference type="Proteomes" id="UP000824239">
    <property type="component" value="Unassembled WGS sequence"/>
</dbReference>
<evidence type="ECO:0000313" key="2">
    <source>
        <dbReference type="EMBL" id="HIR50877.1"/>
    </source>
</evidence>
<keyword evidence="1" id="KW-0175">Coiled coil</keyword>
<feature type="coiled-coil region" evidence="1">
    <location>
        <begin position="5"/>
        <end position="39"/>
    </location>
</feature>
<protein>
    <submittedName>
        <fullName evidence="2">DUF4315 family protein</fullName>
    </submittedName>
</protein>
<dbReference type="EMBL" id="DVHE01000049">
    <property type="protein sequence ID" value="HIR50877.1"/>
    <property type="molecule type" value="Genomic_DNA"/>
</dbReference>
<dbReference type="Pfam" id="PF14193">
    <property type="entry name" value="DUF4315"/>
    <property type="match status" value="1"/>
</dbReference>
<comment type="caution">
    <text evidence="2">The sequence shown here is derived from an EMBL/GenBank/DDBJ whole genome shotgun (WGS) entry which is preliminary data.</text>
</comment>
<evidence type="ECO:0000256" key="1">
    <source>
        <dbReference type="SAM" id="Coils"/>
    </source>
</evidence>
<dbReference type="InterPro" id="IPR025464">
    <property type="entry name" value="DUF4315"/>
</dbReference>